<sequence length="397" mass="45691">MQLYYYHFDKCAGTSVQHFLRTSIAENEFIYLERYDYPVDERQCFDKKLLHDPGANDHAQLPWRPLKFAIFRHPLERAFSHYKMTTRWNEELTTDLLRQIHQASLYGVTKFFSAKRELLGSHFNVIARTLVGKSLWEDWFRETSVTSPDLTCAPTENLLRIALEELKSVDLILDMNDLSLASPLANAVANSDFGLTFNSTLNTYNTKNEFRGLTNEDLNSIKRFNELDLILWNEVCRRIALARAPAIIRAYSNANDTQILDFSRGIPADNIWPRETNDLKNSIWTSNNGDTTFYFRKKSRTRKHFCMLITAVLSPYQFEKLRISLNGNIIPWRHLDTNRGFLVVATIERDILPPGSILPIRISTPVVAPTNPADKRLLGLELSAASLIADWDPSFAL</sequence>
<comment type="caution">
    <text evidence="1">The sequence shown here is derived from an EMBL/GenBank/DDBJ whole genome shotgun (WGS) entry which is preliminary data.</text>
</comment>
<keyword evidence="2" id="KW-1185">Reference proteome</keyword>
<evidence type="ECO:0000313" key="2">
    <source>
        <dbReference type="Proteomes" id="UP000549882"/>
    </source>
</evidence>
<proteinExistence type="predicted"/>
<dbReference type="AlphaFoldDB" id="A0A7W8XYE0"/>
<name>A0A7W8XYE0_9HYPH</name>
<gene>
    <name evidence="1" type="ORF">GGD50_006299</name>
</gene>
<organism evidence="1 2">
    <name type="scientific">Rhizobium paranaense</name>
    <dbReference type="NCBI Taxonomy" id="1650438"/>
    <lineage>
        <taxon>Bacteria</taxon>
        <taxon>Pseudomonadati</taxon>
        <taxon>Pseudomonadota</taxon>
        <taxon>Alphaproteobacteria</taxon>
        <taxon>Hyphomicrobiales</taxon>
        <taxon>Rhizobiaceae</taxon>
        <taxon>Rhizobium/Agrobacterium group</taxon>
        <taxon>Rhizobium</taxon>
    </lineage>
</organism>
<dbReference type="EMBL" id="JACHBI010000022">
    <property type="protein sequence ID" value="MBB5577644.1"/>
    <property type="molecule type" value="Genomic_DNA"/>
</dbReference>
<accession>A0A7W8XYE0</accession>
<dbReference type="InterPro" id="IPR027417">
    <property type="entry name" value="P-loop_NTPase"/>
</dbReference>
<dbReference type="RefSeq" id="WP_183940918.1">
    <property type="nucleotide sequence ID" value="NZ_JACHBI010000022.1"/>
</dbReference>
<protein>
    <recommendedName>
        <fullName evidence="3">Sulfotransferase family protein</fullName>
    </recommendedName>
</protein>
<reference evidence="1 2" key="1">
    <citation type="submission" date="2020-08" db="EMBL/GenBank/DDBJ databases">
        <title>Genomic Encyclopedia of Type Strains, Phase IV (KMG-V): Genome sequencing to study the core and pangenomes of soil and plant-associated prokaryotes.</title>
        <authorList>
            <person name="Whitman W."/>
        </authorList>
    </citation>
    <scope>NUCLEOTIDE SEQUENCE [LARGE SCALE GENOMIC DNA]</scope>
    <source>
        <strain evidence="1 2">SEMIA 4064</strain>
    </source>
</reference>
<evidence type="ECO:0008006" key="3">
    <source>
        <dbReference type="Google" id="ProtNLM"/>
    </source>
</evidence>
<dbReference type="Gene3D" id="3.40.50.300">
    <property type="entry name" value="P-loop containing nucleotide triphosphate hydrolases"/>
    <property type="match status" value="1"/>
</dbReference>
<evidence type="ECO:0000313" key="1">
    <source>
        <dbReference type="EMBL" id="MBB5577644.1"/>
    </source>
</evidence>
<dbReference type="Proteomes" id="UP000549882">
    <property type="component" value="Unassembled WGS sequence"/>
</dbReference>